<feature type="compositionally biased region" description="Polar residues" evidence="1">
    <location>
        <begin position="482"/>
        <end position="497"/>
    </location>
</feature>
<proteinExistence type="predicted"/>
<reference evidence="2" key="1">
    <citation type="journal article" date="2020" name="Stud. Mycol.">
        <title>101 Dothideomycetes genomes: a test case for predicting lifestyles and emergence of pathogens.</title>
        <authorList>
            <person name="Haridas S."/>
            <person name="Albert R."/>
            <person name="Binder M."/>
            <person name="Bloem J."/>
            <person name="Labutti K."/>
            <person name="Salamov A."/>
            <person name="Andreopoulos B."/>
            <person name="Baker S."/>
            <person name="Barry K."/>
            <person name="Bills G."/>
            <person name="Bluhm B."/>
            <person name="Cannon C."/>
            <person name="Castanera R."/>
            <person name="Culley D."/>
            <person name="Daum C."/>
            <person name="Ezra D."/>
            <person name="Gonzalez J."/>
            <person name="Henrissat B."/>
            <person name="Kuo A."/>
            <person name="Liang C."/>
            <person name="Lipzen A."/>
            <person name="Lutzoni F."/>
            <person name="Magnuson J."/>
            <person name="Mondo S."/>
            <person name="Nolan M."/>
            <person name="Ohm R."/>
            <person name="Pangilinan J."/>
            <person name="Park H.-J."/>
            <person name="Ramirez L."/>
            <person name="Alfaro M."/>
            <person name="Sun H."/>
            <person name="Tritt A."/>
            <person name="Yoshinaga Y."/>
            <person name="Zwiers L.-H."/>
            <person name="Turgeon B."/>
            <person name="Goodwin S."/>
            <person name="Spatafora J."/>
            <person name="Crous P."/>
            <person name="Grigoriev I."/>
        </authorList>
    </citation>
    <scope>NUCLEOTIDE SEQUENCE</scope>
    <source>
        <strain evidence="2">CBS 122368</strain>
    </source>
</reference>
<sequence length="582" mass="64516">MQSGKARNPSQTPDGKASTASLSQDTKHERRSLGRASNITRFEGQDISAATLGTHKDSLKAPNISKLIQSLSLQRTVAPGTSNSAQQNRNTESSRPTKETQQSHGNAPRKRCQGAEKDLNDGGDDSGDDEDDPRKKKKPKVADDPMLRRRLRCPFYLWDPKKYGHLQACSSGMGFEDMSRLKFHLKRVHTQPLRCPCCQAEMKSRSLLKEHLRSSERCEVLPEPDDDRISQEQWERIDSAKEYATSSKSVEEKYTQLYQALFGTAVDLPSPYERSFIMSELERLLVCALEEVFSQEFASIMPRIKEKIPEVIRICKAKLRDHTHEGSSLEMAASMSSVEQETGLFSNEKLGRAGDAVDRSLSGHLTPTQENGISSGYVSNLHFDRSMRHPRVTYPHNGNSGLSNLPIAQQPVLEYPGPTLANGLHRGGFDNPFSDSHQMPRNYNQGSTTEHFPFQLQSTPLHLSQTSSHSVSTSDHSSLQTFEPNSLDTELTPESSRTSVLEMTDKGGERAHARGFFCDAMEQGAALPVLAGLGSDNRERQTSDTDGLDGYFAFPDGLDTALADAFLADSETLAMDYNWNGG</sequence>
<feature type="compositionally biased region" description="Polar residues" evidence="1">
    <location>
        <begin position="433"/>
        <end position="460"/>
    </location>
</feature>
<feature type="region of interest" description="Disordered" evidence="1">
    <location>
        <begin position="413"/>
        <end position="497"/>
    </location>
</feature>
<evidence type="ECO:0000313" key="3">
    <source>
        <dbReference type="Proteomes" id="UP000800094"/>
    </source>
</evidence>
<dbReference type="RefSeq" id="XP_033685613.1">
    <property type="nucleotide sequence ID" value="XM_033833046.1"/>
</dbReference>
<dbReference type="Proteomes" id="UP000800094">
    <property type="component" value="Unassembled WGS sequence"/>
</dbReference>
<dbReference type="PANTHER" id="PTHR38166:SF1">
    <property type="entry name" value="C2H2-TYPE DOMAIN-CONTAINING PROTEIN"/>
    <property type="match status" value="1"/>
</dbReference>
<feature type="region of interest" description="Disordered" evidence="1">
    <location>
        <begin position="1"/>
        <end position="46"/>
    </location>
</feature>
<gene>
    <name evidence="2" type="ORF">BU26DRAFT_562580</name>
</gene>
<feature type="compositionally biased region" description="Acidic residues" evidence="1">
    <location>
        <begin position="121"/>
        <end position="131"/>
    </location>
</feature>
<feature type="compositionally biased region" description="Polar residues" evidence="1">
    <location>
        <begin position="1"/>
        <end position="24"/>
    </location>
</feature>
<protein>
    <recommendedName>
        <fullName evidence="4">C2H2-type domain-containing protein</fullName>
    </recommendedName>
</protein>
<dbReference type="EMBL" id="ML987193">
    <property type="protein sequence ID" value="KAF2250609.1"/>
    <property type="molecule type" value="Genomic_DNA"/>
</dbReference>
<accession>A0A6A6IK57</accession>
<dbReference type="Gene3D" id="3.30.160.60">
    <property type="entry name" value="Classic Zinc Finger"/>
    <property type="match status" value="1"/>
</dbReference>
<name>A0A6A6IK57_9PLEO</name>
<dbReference type="AlphaFoldDB" id="A0A6A6IK57"/>
<dbReference type="PANTHER" id="PTHR38166">
    <property type="entry name" value="C2H2-TYPE DOMAIN-CONTAINING PROTEIN-RELATED"/>
    <property type="match status" value="1"/>
</dbReference>
<feature type="compositionally biased region" description="Low complexity" evidence="1">
    <location>
        <begin position="461"/>
        <end position="481"/>
    </location>
</feature>
<keyword evidence="3" id="KW-1185">Reference proteome</keyword>
<dbReference type="OrthoDB" id="3799363at2759"/>
<feature type="compositionally biased region" description="Polar residues" evidence="1">
    <location>
        <begin position="75"/>
        <end position="105"/>
    </location>
</feature>
<evidence type="ECO:0000256" key="1">
    <source>
        <dbReference type="SAM" id="MobiDB-lite"/>
    </source>
</evidence>
<organism evidence="2 3">
    <name type="scientific">Trematosphaeria pertusa</name>
    <dbReference type="NCBI Taxonomy" id="390896"/>
    <lineage>
        <taxon>Eukaryota</taxon>
        <taxon>Fungi</taxon>
        <taxon>Dikarya</taxon>
        <taxon>Ascomycota</taxon>
        <taxon>Pezizomycotina</taxon>
        <taxon>Dothideomycetes</taxon>
        <taxon>Pleosporomycetidae</taxon>
        <taxon>Pleosporales</taxon>
        <taxon>Massarineae</taxon>
        <taxon>Trematosphaeriaceae</taxon>
        <taxon>Trematosphaeria</taxon>
    </lineage>
</organism>
<evidence type="ECO:0000313" key="2">
    <source>
        <dbReference type="EMBL" id="KAF2250609.1"/>
    </source>
</evidence>
<evidence type="ECO:0008006" key="4">
    <source>
        <dbReference type="Google" id="ProtNLM"/>
    </source>
</evidence>
<dbReference type="GeneID" id="54586376"/>
<feature type="region of interest" description="Disordered" evidence="1">
    <location>
        <begin position="75"/>
        <end position="145"/>
    </location>
</feature>